<feature type="non-terminal residue" evidence="2">
    <location>
        <position position="83"/>
    </location>
</feature>
<name>A0A507R023_MONPU</name>
<dbReference type="Proteomes" id="UP000319663">
    <property type="component" value="Unassembled WGS sequence"/>
</dbReference>
<dbReference type="EMBL" id="VIFY01000045">
    <property type="protein sequence ID" value="TQB73372.1"/>
    <property type="molecule type" value="Genomic_DNA"/>
</dbReference>
<evidence type="ECO:0000256" key="1">
    <source>
        <dbReference type="SAM" id="MobiDB-lite"/>
    </source>
</evidence>
<evidence type="ECO:0000313" key="3">
    <source>
        <dbReference type="Proteomes" id="UP000319663"/>
    </source>
</evidence>
<feature type="compositionally biased region" description="Low complexity" evidence="1">
    <location>
        <begin position="56"/>
        <end position="69"/>
    </location>
</feature>
<feature type="compositionally biased region" description="Basic and acidic residues" evidence="1">
    <location>
        <begin position="73"/>
        <end position="83"/>
    </location>
</feature>
<comment type="caution">
    <text evidence="2">The sequence shown here is derived from an EMBL/GenBank/DDBJ whole genome shotgun (WGS) entry which is preliminary data.</text>
</comment>
<proteinExistence type="predicted"/>
<gene>
    <name evidence="2" type="ORF">MPDQ_005867</name>
</gene>
<feature type="compositionally biased region" description="Low complexity" evidence="1">
    <location>
        <begin position="12"/>
        <end position="23"/>
    </location>
</feature>
<keyword evidence="3" id="KW-1185">Reference proteome</keyword>
<accession>A0A507R023</accession>
<feature type="region of interest" description="Disordered" evidence="1">
    <location>
        <begin position="1"/>
        <end position="29"/>
    </location>
</feature>
<feature type="region of interest" description="Disordered" evidence="1">
    <location>
        <begin position="56"/>
        <end position="83"/>
    </location>
</feature>
<evidence type="ECO:0000313" key="2">
    <source>
        <dbReference type="EMBL" id="TQB73372.1"/>
    </source>
</evidence>
<feature type="compositionally biased region" description="Polar residues" evidence="1">
    <location>
        <begin position="1"/>
        <end position="11"/>
    </location>
</feature>
<organism evidence="2 3">
    <name type="scientific">Monascus purpureus</name>
    <name type="common">Red mold</name>
    <name type="synonym">Monascus anka</name>
    <dbReference type="NCBI Taxonomy" id="5098"/>
    <lineage>
        <taxon>Eukaryota</taxon>
        <taxon>Fungi</taxon>
        <taxon>Dikarya</taxon>
        <taxon>Ascomycota</taxon>
        <taxon>Pezizomycotina</taxon>
        <taxon>Eurotiomycetes</taxon>
        <taxon>Eurotiomycetidae</taxon>
        <taxon>Eurotiales</taxon>
        <taxon>Aspergillaceae</taxon>
        <taxon>Monascus</taxon>
    </lineage>
</organism>
<protein>
    <submittedName>
        <fullName evidence="2">Uncharacterized protein</fullName>
    </submittedName>
</protein>
<sequence>MTDTFTPLLWSQNGQQEQNQQNQPTAPLDMNQAFLMMLQRTQAMDERQQLMQEQVLELHQQQQNAAPPQGARTHRDDATVKGS</sequence>
<reference evidence="2 3" key="1">
    <citation type="submission" date="2019-06" db="EMBL/GenBank/DDBJ databases">
        <title>Wine fermentation using esterase from Monascus purpureus.</title>
        <authorList>
            <person name="Geng C."/>
            <person name="Zhang Y."/>
        </authorList>
    </citation>
    <scope>NUCLEOTIDE SEQUENCE [LARGE SCALE GENOMIC DNA]</scope>
    <source>
        <strain evidence="2">HQ1</strain>
    </source>
</reference>
<dbReference type="AlphaFoldDB" id="A0A507R023"/>